<keyword evidence="5" id="KW-1185">Reference proteome</keyword>
<keyword evidence="2" id="KW-0812">Transmembrane</keyword>
<organism evidence="4 5">
    <name type="scientific">Halorubrum vacuolatum</name>
    <name type="common">Natronobacterium vacuolatum</name>
    <dbReference type="NCBI Taxonomy" id="63740"/>
    <lineage>
        <taxon>Archaea</taxon>
        <taxon>Methanobacteriati</taxon>
        <taxon>Methanobacteriota</taxon>
        <taxon>Stenosarchaea group</taxon>
        <taxon>Halobacteria</taxon>
        <taxon>Halobacteriales</taxon>
        <taxon>Haloferacaceae</taxon>
        <taxon>Halorubrum</taxon>
    </lineage>
</organism>
<dbReference type="Gene3D" id="3.10.620.30">
    <property type="match status" value="1"/>
</dbReference>
<evidence type="ECO:0000313" key="5">
    <source>
        <dbReference type="Proteomes" id="UP000198397"/>
    </source>
</evidence>
<feature type="compositionally biased region" description="Acidic residues" evidence="1">
    <location>
        <begin position="578"/>
        <end position="610"/>
    </location>
</feature>
<feature type="transmembrane region" description="Helical" evidence="2">
    <location>
        <begin position="123"/>
        <end position="143"/>
    </location>
</feature>
<dbReference type="EMBL" id="FZNQ01000001">
    <property type="protein sequence ID" value="SNR24838.1"/>
    <property type="molecule type" value="Genomic_DNA"/>
</dbReference>
<feature type="compositionally biased region" description="Basic and acidic residues" evidence="1">
    <location>
        <begin position="386"/>
        <end position="399"/>
    </location>
</feature>
<feature type="transmembrane region" description="Helical" evidence="2">
    <location>
        <begin position="196"/>
        <end position="214"/>
    </location>
</feature>
<dbReference type="InterPro" id="IPR038765">
    <property type="entry name" value="Papain-like_cys_pep_sf"/>
</dbReference>
<proteinExistence type="predicted"/>
<dbReference type="InterPro" id="IPR021878">
    <property type="entry name" value="TgpA_N"/>
</dbReference>
<feature type="transmembrane region" description="Helical" evidence="2">
    <location>
        <begin position="75"/>
        <end position="93"/>
    </location>
</feature>
<dbReference type="PANTHER" id="PTHR42736:SF1">
    <property type="entry name" value="PROTEIN-GLUTAMINE GAMMA-GLUTAMYLTRANSFERASE"/>
    <property type="match status" value="1"/>
</dbReference>
<dbReference type="SMART" id="SM00460">
    <property type="entry name" value="TGc"/>
    <property type="match status" value="1"/>
</dbReference>
<evidence type="ECO:0000313" key="4">
    <source>
        <dbReference type="EMBL" id="SNR24838.1"/>
    </source>
</evidence>
<dbReference type="OrthoDB" id="18481at2157"/>
<protein>
    <submittedName>
        <fullName evidence="4">Transglutaminase-like enzyme, putative cysteine protease</fullName>
    </submittedName>
</protein>
<dbReference type="Pfam" id="PF11992">
    <property type="entry name" value="TgpA_N"/>
    <property type="match status" value="1"/>
</dbReference>
<sequence length="790" mass="83870">MRTRHTAGTDKGATRGDGGDDGAERRVFSRSTAASVRSLPPGLVHPATVGVAAIVGAYLHTVLSITDIVGGSSRIVAGVLLAVVLGLACSRLFGERIVAWATLVCLGLALVGYYFAVPESQRALFSFRGVFFDTLSFLTGLSVLRLARVDVWMVAVIPVLSFLITYLTGRGRHVLAAGIAGGILGIFVLSGDAGDAVTIVGVLGVALAAGATTLRVPGGLSGHGDTLALVLAVMLVASATITVIPAGATQSWGGSGGTPGLESTLIDDDELTIVGSAQLSPEVRFTIESDVEANWRTGAYDTYTGDGWVRSGDERPHTGALSGPPGETVAVSSTVVPETEMRALPAPWQAVQVDGRLGESMQVDERGTLRPGTELLEGESVPVESRVPDPDPEELRAADEASDEEVLDRYTQLPEDTPDRLGERTEEILAEADAENSYEAAVAIETYLIEEYDYSLSVERPDGDVADAFLFEMDAGYCTYFATTMVAMLRSQGVPAQFVTGYSSGEQVGDDEWVVRGQDAHAWVQVYFPEHGWVEFDPTPSAERDQVREIRLAEARADGVAGVDTAGSAPEGSPTLPEEIDADDETDVVEESADVDEETAADDVDNETVDDASAGSDIPEDALEGIGGGEATPDELGAEEAVDGADATSPTDRVPAPSRETLGYGLFVLVVAVAGAHHTGVTGRLRFALRVRLPARRRTPVADAERAFADLERLLAARHRGRRRGETPRSYLTALRVRGVDDRVHAVAAVYERAVYAGDVSREEVDEARRTVRRLAWESTPLVGRLFGRR</sequence>
<keyword evidence="2" id="KW-0472">Membrane</keyword>
<keyword evidence="4" id="KW-0645">Protease</keyword>
<dbReference type="InterPro" id="IPR052901">
    <property type="entry name" value="Bact_TGase-like"/>
</dbReference>
<dbReference type="SUPFAM" id="SSF54001">
    <property type="entry name" value="Cysteine proteinases"/>
    <property type="match status" value="1"/>
</dbReference>
<dbReference type="GO" id="GO:0008233">
    <property type="term" value="F:peptidase activity"/>
    <property type="evidence" value="ECO:0007669"/>
    <property type="project" value="UniProtKB-KW"/>
</dbReference>
<dbReference type="Proteomes" id="UP000198397">
    <property type="component" value="Unassembled WGS sequence"/>
</dbReference>
<feature type="transmembrane region" description="Helical" evidence="2">
    <location>
        <begin position="149"/>
        <end position="167"/>
    </location>
</feature>
<feature type="domain" description="Transglutaminase-like" evidence="3">
    <location>
        <begin position="470"/>
        <end position="540"/>
    </location>
</feature>
<name>A0A238US28_HALVU</name>
<dbReference type="InterPro" id="IPR002931">
    <property type="entry name" value="Transglutaminase-like"/>
</dbReference>
<keyword evidence="4" id="KW-0378">Hydrolase</keyword>
<evidence type="ECO:0000259" key="3">
    <source>
        <dbReference type="SMART" id="SM00460"/>
    </source>
</evidence>
<dbReference type="AlphaFoldDB" id="A0A238US28"/>
<evidence type="ECO:0000256" key="2">
    <source>
        <dbReference type="SAM" id="Phobius"/>
    </source>
</evidence>
<feature type="transmembrane region" description="Helical" evidence="2">
    <location>
        <begin position="174"/>
        <end position="190"/>
    </location>
</feature>
<feature type="transmembrane region" description="Helical" evidence="2">
    <location>
        <begin position="226"/>
        <end position="248"/>
    </location>
</feature>
<feature type="region of interest" description="Disordered" evidence="1">
    <location>
        <begin position="379"/>
        <end position="406"/>
    </location>
</feature>
<feature type="region of interest" description="Disordered" evidence="1">
    <location>
        <begin position="558"/>
        <end position="635"/>
    </location>
</feature>
<accession>A0A238US28</accession>
<feature type="transmembrane region" description="Helical" evidence="2">
    <location>
        <begin position="43"/>
        <end position="63"/>
    </location>
</feature>
<dbReference type="GO" id="GO:0006508">
    <property type="term" value="P:proteolysis"/>
    <property type="evidence" value="ECO:0007669"/>
    <property type="project" value="UniProtKB-KW"/>
</dbReference>
<dbReference type="Pfam" id="PF13559">
    <property type="entry name" value="DUF4129"/>
    <property type="match status" value="1"/>
</dbReference>
<reference evidence="4 5" key="1">
    <citation type="submission" date="2017-06" db="EMBL/GenBank/DDBJ databases">
        <authorList>
            <person name="Kim H.J."/>
            <person name="Triplett B.A."/>
        </authorList>
    </citation>
    <scope>NUCLEOTIDE SEQUENCE [LARGE SCALE GENOMIC DNA]</scope>
    <source>
        <strain evidence="4 5">DSM 8800</strain>
    </source>
</reference>
<evidence type="ECO:0000256" key="1">
    <source>
        <dbReference type="SAM" id="MobiDB-lite"/>
    </source>
</evidence>
<feature type="transmembrane region" description="Helical" evidence="2">
    <location>
        <begin position="99"/>
        <end position="116"/>
    </location>
</feature>
<gene>
    <name evidence="4" type="ORF">SAMN06264855_101304</name>
</gene>
<dbReference type="Pfam" id="PF01841">
    <property type="entry name" value="Transglut_core"/>
    <property type="match status" value="1"/>
</dbReference>
<feature type="compositionally biased region" description="Basic and acidic residues" evidence="1">
    <location>
        <begin position="12"/>
        <end position="24"/>
    </location>
</feature>
<feature type="region of interest" description="Disordered" evidence="1">
    <location>
        <begin position="1"/>
        <end position="24"/>
    </location>
</feature>
<dbReference type="RefSeq" id="WP_089383280.1">
    <property type="nucleotide sequence ID" value="NZ_FZNQ01000001.1"/>
</dbReference>
<dbReference type="InterPro" id="IPR025403">
    <property type="entry name" value="TgpA-like_C"/>
</dbReference>
<keyword evidence="2" id="KW-1133">Transmembrane helix</keyword>
<dbReference type="PANTHER" id="PTHR42736">
    <property type="entry name" value="PROTEIN-GLUTAMINE GAMMA-GLUTAMYLTRANSFERASE"/>
    <property type="match status" value="1"/>
</dbReference>